<protein>
    <recommendedName>
        <fullName evidence="2">DUF2334 domain-containing protein</fullName>
    </recommendedName>
</protein>
<organism evidence="1">
    <name type="scientific">marine metagenome</name>
    <dbReference type="NCBI Taxonomy" id="408172"/>
    <lineage>
        <taxon>unclassified sequences</taxon>
        <taxon>metagenomes</taxon>
        <taxon>ecological metagenomes</taxon>
    </lineage>
</organism>
<dbReference type="Gene3D" id="3.20.20.370">
    <property type="entry name" value="Glycoside hydrolase/deacetylase"/>
    <property type="match status" value="1"/>
</dbReference>
<dbReference type="EMBL" id="UINC01032493">
    <property type="protein sequence ID" value="SVB20242.1"/>
    <property type="molecule type" value="Genomic_DNA"/>
</dbReference>
<dbReference type="InterPro" id="IPR018763">
    <property type="entry name" value="DUF2334"/>
</dbReference>
<dbReference type="InterPro" id="IPR011330">
    <property type="entry name" value="Glyco_hydro/deAcase_b/a-brl"/>
</dbReference>
<proteinExistence type="predicted"/>
<reference evidence="1" key="1">
    <citation type="submission" date="2018-05" db="EMBL/GenBank/DDBJ databases">
        <authorList>
            <person name="Lanie J.A."/>
            <person name="Ng W.-L."/>
            <person name="Kazmierczak K.M."/>
            <person name="Andrzejewski T.M."/>
            <person name="Davidsen T.M."/>
            <person name="Wayne K.J."/>
            <person name="Tettelin H."/>
            <person name="Glass J.I."/>
            <person name="Rusch D."/>
            <person name="Podicherti R."/>
            <person name="Tsui H.-C.T."/>
            <person name="Winkler M.E."/>
        </authorList>
    </citation>
    <scope>NUCLEOTIDE SEQUENCE</scope>
</reference>
<dbReference type="GO" id="GO:0005975">
    <property type="term" value="P:carbohydrate metabolic process"/>
    <property type="evidence" value="ECO:0007669"/>
    <property type="project" value="InterPro"/>
</dbReference>
<evidence type="ECO:0008006" key="2">
    <source>
        <dbReference type="Google" id="ProtNLM"/>
    </source>
</evidence>
<sequence length="255" mass="30370">MISSIKNYLSENTALLIRMDDIAENMNWSLMKKCEDLFDELNIKPLLGVIPKNEDPELLKYDKSENFWQEVRNWNKKGWEISMHGYNHVYGTKTYKKDYFNYGGDSEFFGLSLSDQKTKIKNGFEKFVNEDIKIRSFFAPNHTYDLNTFKALDECGIINIIDGYGIFPYSYKNLNFIPQLFYKEIMLPFGIQSTQIHLNYWKEKDFKNFEKFLRRHQKKIISFDNILNKVKSGFFIYSINFALKNCIKISRTLKF</sequence>
<accession>A0A382C3A2</accession>
<gene>
    <name evidence="1" type="ORF">METZ01_LOCUS173096</name>
</gene>
<dbReference type="AlphaFoldDB" id="A0A382C3A2"/>
<dbReference type="SUPFAM" id="SSF88713">
    <property type="entry name" value="Glycoside hydrolase/deacetylase"/>
    <property type="match status" value="1"/>
</dbReference>
<dbReference type="Pfam" id="PF10096">
    <property type="entry name" value="DUF2334"/>
    <property type="match status" value="1"/>
</dbReference>
<evidence type="ECO:0000313" key="1">
    <source>
        <dbReference type="EMBL" id="SVB20242.1"/>
    </source>
</evidence>
<name>A0A382C3A2_9ZZZZ</name>